<protein>
    <submittedName>
        <fullName evidence="1">Uncharacterized protein</fullName>
    </submittedName>
</protein>
<accession>A0A0A9GY22</accession>
<evidence type="ECO:0000313" key="1">
    <source>
        <dbReference type="EMBL" id="JAE29895.1"/>
    </source>
</evidence>
<reference evidence="1" key="1">
    <citation type="submission" date="2014-09" db="EMBL/GenBank/DDBJ databases">
        <authorList>
            <person name="Magalhaes I.L.F."/>
            <person name="Oliveira U."/>
            <person name="Santos F.R."/>
            <person name="Vidigal T.H.D.A."/>
            <person name="Brescovit A.D."/>
            <person name="Santos A.J."/>
        </authorList>
    </citation>
    <scope>NUCLEOTIDE SEQUENCE</scope>
    <source>
        <tissue evidence="1">Shoot tissue taken approximately 20 cm above the soil surface</tissue>
    </source>
</reference>
<dbReference type="AlphaFoldDB" id="A0A0A9GY22"/>
<name>A0A0A9GY22_ARUDO</name>
<proteinExistence type="predicted"/>
<sequence>MLHKPLYFPLFEKFLAQADDLALCCKVVSLCFVQIHAKLAII</sequence>
<reference evidence="1" key="2">
    <citation type="journal article" date="2015" name="Data Brief">
        <title>Shoot transcriptome of the giant reed, Arundo donax.</title>
        <authorList>
            <person name="Barrero R.A."/>
            <person name="Guerrero F.D."/>
            <person name="Moolhuijzen P."/>
            <person name="Goolsby J.A."/>
            <person name="Tidwell J."/>
            <person name="Bellgard S.E."/>
            <person name="Bellgard M.I."/>
        </authorList>
    </citation>
    <scope>NUCLEOTIDE SEQUENCE</scope>
    <source>
        <tissue evidence="1">Shoot tissue taken approximately 20 cm above the soil surface</tissue>
    </source>
</reference>
<organism evidence="1">
    <name type="scientific">Arundo donax</name>
    <name type="common">Giant reed</name>
    <name type="synonym">Donax arundinaceus</name>
    <dbReference type="NCBI Taxonomy" id="35708"/>
    <lineage>
        <taxon>Eukaryota</taxon>
        <taxon>Viridiplantae</taxon>
        <taxon>Streptophyta</taxon>
        <taxon>Embryophyta</taxon>
        <taxon>Tracheophyta</taxon>
        <taxon>Spermatophyta</taxon>
        <taxon>Magnoliopsida</taxon>
        <taxon>Liliopsida</taxon>
        <taxon>Poales</taxon>
        <taxon>Poaceae</taxon>
        <taxon>PACMAD clade</taxon>
        <taxon>Arundinoideae</taxon>
        <taxon>Arundineae</taxon>
        <taxon>Arundo</taxon>
    </lineage>
</organism>
<dbReference type="EMBL" id="GBRH01168001">
    <property type="protein sequence ID" value="JAE29895.1"/>
    <property type="molecule type" value="Transcribed_RNA"/>
</dbReference>